<evidence type="ECO:0000313" key="1">
    <source>
        <dbReference type="EMBL" id="SCE66506.1"/>
    </source>
</evidence>
<dbReference type="Proteomes" id="UP000198253">
    <property type="component" value="Chromosome I"/>
</dbReference>
<accession>A0A1C4U4B5</accession>
<protein>
    <submittedName>
        <fullName evidence="1">Uncharacterized protein</fullName>
    </submittedName>
</protein>
<keyword evidence="2" id="KW-1185">Reference proteome</keyword>
<dbReference type="AlphaFoldDB" id="A0A1C4U4B5"/>
<evidence type="ECO:0000313" key="2">
    <source>
        <dbReference type="Proteomes" id="UP000198253"/>
    </source>
</evidence>
<gene>
    <name evidence="1" type="ORF">GA0070618_0002</name>
</gene>
<reference evidence="2" key="1">
    <citation type="submission" date="2016-06" db="EMBL/GenBank/DDBJ databases">
        <authorList>
            <person name="Varghese N."/>
            <person name="Submissions Spin"/>
        </authorList>
    </citation>
    <scope>NUCLEOTIDE SEQUENCE [LARGE SCALE GENOMIC DNA]</scope>
    <source>
        <strain evidence="2">DSM 43816</strain>
    </source>
</reference>
<name>A0A1C4U4B5_MICEC</name>
<dbReference type="EMBL" id="LT607413">
    <property type="protein sequence ID" value="SCE66506.1"/>
    <property type="molecule type" value="Genomic_DNA"/>
</dbReference>
<dbReference type="InParanoid" id="A0A1C4U4B5"/>
<organism evidence="1 2">
    <name type="scientific">Micromonospora echinospora</name>
    <name type="common">Micromonospora purpurea</name>
    <dbReference type="NCBI Taxonomy" id="1877"/>
    <lineage>
        <taxon>Bacteria</taxon>
        <taxon>Bacillati</taxon>
        <taxon>Actinomycetota</taxon>
        <taxon>Actinomycetes</taxon>
        <taxon>Micromonosporales</taxon>
        <taxon>Micromonosporaceae</taxon>
        <taxon>Micromonospora</taxon>
    </lineage>
</organism>
<proteinExistence type="predicted"/>
<dbReference type="RefSeq" id="WP_088979773.1">
    <property type="nucleotide sequence ID" value="NZ_LT607413.1"/>
</dbReference>
<sequence length="97" mass="10681">MLTLTHSVGGTTVGIHFPERAEDMDGFRAFLAGGDKVLAFDTRHRLGHLQPGHRLRLAQFGNGREAWVLRTDMFAAEAAAALRQPGRTSCTMRRSTC</sequence>